<comment type="caution">
    <text evidence="1">The sequence shown here is derived from an EMBL/GenBank/DDBJ whole genome shotgun (WGS) entry which is preliminary data.</text>
</comment>
<reference evidence="1 2" key="1">
    <citation type="submission" date="2018-08" db="EMBL/GenBank/DDBJ databases">
        <title>Actinomadura spongicola sp. nov., isolated from marine sponge Leucetta chagosensis.</title>
        <authorList>
            <person name="Li L."/>
            <person name="Lin H.W."/>
        </authorList>
    </citation>
    <scope>NUCLEOTIDE SEQUENCE [LARGE SCALE GENOMIC DNA]</scope>
    <source>
        <strain evidence="1 2">LHW52907</strain>
    </source>
</reference>
<protein>
    <submittedName>
        <fullName evidence="1">Uncharacterized protein</fullName>
    </submittedName>
</protein>
<evidence type="ECO:0000313" key="1">
    <source>
        <dbReference type="EMBL" id="RFS83089.1"/>
    </source>
</evidence>
<evidence type="ECO:0000313" key="2">
    <source>
        <dbReference type="Proteomes" id="UP000262882"/>
    </source>
</evidence>
<accession>A0A372GD79</accession>
<dbReference type="Proteomes" id="UP000262882">
    <property type="component" value="Unassembled WGS sequence"/>
</dbReference>
<gene>
    <name evidence="1" type="ORF">D0T12_23185</name>
</gene>
<sequence length="170" mass="17906">MVFVDRVEGFAAVGGEFSGGGGVKVGAGGEARESVGFVRSFLFSVPERLGIIPVGGPIFGVLDGFRGVLVVEWRALACPIVGLFGGLARRFGLRLPGVRAWFRVVPDGGFPVCVQWLGTFGAGVVDGRCELGLPLASQCCDRGMRLAITCRLPIAPYDTWTCEPGLTGSW</sequence>
<keyword evidence="2" id="KW-1185">Reference proteome</keyword>
<proteinExistence type="predicted"/>
<dbReference type="AlphaFoldDB" id="A0A372GD79"/>
<organism evidence="1 2">
    <name type="scientific">Actinomadura spongiicola</name>
    <dbReference type="NCBI Taxonomy" id="2303421"/>
    <lineage>
        <taxon>Bacteria</taxon>
        <taxon>Bacillati</taxon>
        <taxon>Actinomycetota</taxon>
        <taxon>Actinomycetes</taxon>
        <taxon>Streptosporangiales</taxon>
        <taxon>Thermomonosporaceae</taxon>
        <taxon>Actinomadura</taxon>
    </lineage>
</organism>
<name>A0A372GD79_9ACTN</name>
<dbReference type="EMBL" id="QVNQ01000007">
    <property type="protein sequence ID" value="RFS83089.1"/>
    <property type="molecule type" value="Genomic_DNA"/>
</dbReference>